<dbReference type="PANTHER" id="PTHR30246:SF1">
    <property type="entry name" value="2-DEHYDRO-3-DEOXY-6-PHOSPHOGALACTONATE ALDOLASE-RELATED"/>
    <property type="match status" value="1"/>
</dbReference>
<dbReference type="EMBL" id="BMMT01000014">
    <property type="protein sequence ID" value="GGI97272.1"/>
    <property type="molecule type" value="Genomic_DNA"/>
</dbReference>
<evidence type="ECO:0000256" key="8">
    <source>
        <dbReference type="ARBA" id="ARBA00023277"/>
    </source>
</evidence>
<dbReference type="Gene3D" id="3.20.20.70">
    <property type="entry name" value="Aldolase class I"/>
    <property type="match status" value="1"/>
</dbReference>
<dbReference type="PROSITE" id="PS00160">
    <property type="entry name" value="ALDOLASE_KDPG_KHG_2"/>
    <property type="match status" value="1"/>
</dbReference>
<protein>
    <recommendedName>
        <fullName evidence="5">2-dehydro-3-deoxy-phosphogluconate aldolase</fullName>
        <ecNumber evidence="5">4.1.2.14</ecNumber>
    </recommendedName>
</protein>
<comment type="subunit">
    <text evidence="4">Homotrimer.</text>
</comment>
<dbReference type="CDD" id="cd00452">
    <property type="entry name" value="KDPG_aldolase"/>
    <property type="match status" value="1"/>
</dbReference>
<dbReference type="Proteomes" id="UP001500220">
    <property type="component" value="Unassembled WGS sequence"/>
</dbReference>
<reference evidence="9" key="5">
    <citation type="submission" date="2023-12" db="EMBL/GenBank/DDBJ databases">
        <authorList>
            <person name="Sun Q."/>
            <person name="Inoue M."/>
        </authorList>
    </citation>
    <scope>NUCLEOTIDE SEQUENCE</scope>
    <source>
        <strain evidence="9">JCM 10664</strain>
    </source>
</reference>
<dbReference type="InterPro" id="IPR000887">
    <property type="entry name" value="Aldlse_KDPG_KHG"/>
</dbReference>
<comment type="catalytic activity">
    <reaction evidence="1">
        <text>2-dehydro-3-deoxy-6-phospho-D-gluconate = D-glyceraldehyde 3-phosphate + pyruvate</text>
        <dbReference type="Rhea" id="RHEA:17089"/>
        <dbReference type="ChEBI" id="CHEBI:15361"/>
        <dbReference type="ChEBI" id="CHEBI:57569"/>
        <dbReference type="ChEBI" id="CHEBI:59776"/>
        <dbReference type="EC" id="4.1.2.14"/>
    </reaction>
</comment>
<organism evidence="10 11">
    <name type="scientific">Saccharopolyspora thermophila</name>
    <dbReference type="NCBI Taxonomy" id="89367"/>
    <lineage>
        <taxon>Bacteria</taxon>
        <taxon>Bacillati</taxon>
        <taxon>Actinomycetota</taxon>
        <taxon>Actinomycetes</taxon>
        <taxon>Pseudonocardiales</taxon>
        <taxon>Pseudonocardiaceae</taxon>
        <taxon>Saccharopolyspora</taxon>
    </lineage>
</organism>
<reference evidence="10 11" key="2">
    <citation type="journal article" date="2014" name="Int. J. Syst. Evol. Microbiol.">
        <title>Complete genome sequence of Corynebacterium casei LMG S-19264T (=DSM 44701T), isolated from a smear-ripened cheese.</title>
        <authorList>
            <consortium name="US DOE Joint Genome Institute (JGI-PGF)"/>
            <person name="Walter F."/>
            <person name="Albersmeier A."/>
            <person name="Kalinowski J."/>
            <person name="Ruckert C."/>
        </authorList>
    </citation>
    <scope>NUCLEOTIDE SEQUENCE [LARGE SCALE GENOMIC DNA]</scope>
    <source>
        <strain evidence="10 11">CGMCC 4.7206</strain>
    </source>
</reference>
<dbReference type="EC" id="4.1.2.14" evidence="5"/>
<name>A0A917K1H6_9PSEU</name>
<comment type="caution">
    <text evidence="10">The sequence shown here is derived from an EMBL/GenBank/DDBJ whole genome shotgun (WGS) entry which is preliminary data.</text>
</comment>
<evidence type="ECO:0000256" key="5">
    <source>
        <dbReference type="ARBA" id="ARBA00013063"/>
    </source>
</evidence>
<evidence type="ECO:0000313" key="11">
    <source>
        <dbReference type="Proteomes" id="UP000597989"/>
    </source>
</evidence>
<dbReference type="InterPro" id="IPR013785">
    <property type="entry name" value="Aldolase_TIM"/>
</dbReference>
<keyword evidence="8" id="KW-0119">Carbohydrate metabolism</keyword>
<accession>A0A917K1H6</accession>
<proteinExistence type="inferred from homology"/>
<dbReference type="SUPFAM" id="SSF51569">
    <property type="entry name" value="Aldolase"/>
    <property type="match status" value="1"/>
</dbReference>
<dbReference type="EMBL" id="BAAAHC010000028">
    <property type="protein sequence ID" value="GAA0540673.1"/>
    <property type="molecule type" value="Genomic_DNA"/>
</dbReference>
<evidence type="ECO:0000256" key="3">
    <source>
        <dbReference type="ARBA" id="ARBA00006906"/>
    </source>
</evidence>
<evidence type="ECO:0000313" key="10">
    <source>
        <dbReference type="EMBL" id="GGI97272.1"/>
    </source>
</evidence>
<gene>
    <name evidence="10" type="primary">eda</name>
    <name evidence="9" type="ORF">GCM10009545_48970</name>
    <name evidence="10" type="ORF">GCM10011581_38100</name>
</gene>
<evidence type="ECO:0000256" key="4">
    <source>
        <dbReference type="ARBA" id="ARBA00011233"/>
    </source>
</evidence>
<keyword evidence="7" id="KW-0704">Schiff base</keyword>
<keyword evidence="12" id="KW-1185">Reference proteome</keyword>
<evidence type="ECO:0000256" key="2">
    <source>
        <dbReference type="ARBA" id="ARBA00004736"/>
    </source>
</evidence>
<reference evidence="9" key="1">
    <citation type="journal article" date="2014" name="Int. J. Syst. Evol. Microbiol.">
        <title>Complete genome of a new Firmicutes species belonging to the dominant human colonic microbiota ('Ruminococcus bicirculans') reveals two chromosomes and a selective capacity to utilize plant glucans.</title>
        <authorList>
            <consortium name="NISC Comparative Sequencing Program"/>
            <person name="Wegmann U."/>
            <person name="Louis P."/>
            <person name="Goesmann A."/>
            <person name="Henrissat B."/>
            <person name="Duncan S.H."/>
            <person name="Flint H.J."/>
        </authorList>
    </citation>
    <scope>NUCLEOTIDE SEQUENCE</scope>
    <source>
        <strain evidence="9">JCM 10664</strain>
    </source>
</reference>
<sequence length="222" mass="22744">MMSRASQMNERMNNPMNTAADVLDLAPVVPVVALDDVAHAVPLAEALLRGGIGTIEVTLRTPAGLPAIERIAAEVPDMVAGAGTITEPGQAKRAVDAGARYLVTPGATDRLLDDLDGVGAPYLAGAATASEAMRLAERGATAMKFFPAEPSGGVAYLKAIAGPLPHLRFCPTGGISPETAPAYLALPNVGCVGGSWLAPKDVLAAGDWTKVEQLAREAAALR</sequence>
<dbReference type="InterPro" id="IPR031337">
    <property type="entry name" value="KDPG/KHG_AS_1"/>
</dbReference>
<dbReference type="PANTHER" id="PTHR30246">
    <property type="entry name" value="2-KETO-3-DEOXY-6-PHOSPHOGLUCONATE ALDOLASE"/>
    <property type="match status" value="1"/>
</dbReference>
<evidence type="ECO:0000256" key="1">
    <source>
        <dbReference type="ARBA" id="ARBA00000654"/>
    </source>
</evidence>
<comment type="pathway">
    <text evidence="2">Carbohydrate acid metabolism; 2-dehydro-3-deoxy-D-gluconate degradation; D-glyceraldehyde 3-phosphate and pyruvate from 2-dehydro-3-deoxy-D-gluconate: step 2/2.</text>
</comment>
<keyword evidence="6" id="KW-0456">Lyase</keyword>
<dbReference type="PROSITE" id="PS00159">
    <property type="entry name" value="ALDOLASE_KDPG_KHG_1"/>
    <property type="match status" value="1"/>
</dbReference>
<evidence type="ECO:0000313" key="12">
    <source>
        <dbReference type="Proteomes" id="UP001500220"/>
    </source>
</evidence>
<dbReference type="GO" id="GO:0008675">
    <property type="term" value="F:2-dehydro-3-deoxy-phosphogluconate aldolase activity"/>
    <property type="evidence" value="ECO:0007669"/>
    <property type="project" value="UniProtKB-EC"/>
</dbReference>
<reference evidence="12" key="3">
    <citation type="journal article" date="2019" name="Int. J. Syst. Evol. Microbiol.">
        <title>The Global Catalogue of Microorganisms (GCM) 10K type strain sequencing project: providing services to taxonomists for standard genome sequencing and annotation.</title>
        <authorList>
            <consortium name="The Broad Institute Genomics Platform"/>
            <consortium name="The Broad Institute Genome Sequencing Center for Infectious Disease"/>
            <person name="Wu L."/>
            <person name="Ma J."/>
        </authorList>
    </citation>
    <scope>NUCLEOTIDE SEQUENCE [LARGE SCALE GENOMIC DNA]</scope>
    <source>
        <strain evidence="12">JCM 10664</strain>
    </source>
</reference>
<evidence type="ECO:0000256" key="6">
    <source>
        <dbReference type="ARBA" id="ARBA00023239"/>
    </source>
</evidence>
<dbReference type="NCBIfam" id="NF004325">
    <property type="entry name" value="PRK05718.1"/>
    <property type="match status" value="1"/>
</dbReference>
<evidence type="ECO:0000256" key="7">
    <source>
        <dbReference type="ARBA" id="ARBA00023270"/>
    </source>
</evidence>
<dbReference type="Proteomes" id="UP000597989">
    <property type="component" value="Unassembled WGS sequence"/>
</dbReference>
<dbReference type="InterPro" id="IPR031338">
    <property type="entry name" value="KDPG/KHG_AS_2"/>
</dbReference>
<evidence type="ECO:0000313" key="9">
    <source>
        <dbReference type="EMBL" id="GAA0540673.1"/>
    </source>
</evidence>
<dbReference type="NCBIfam" id="TIGR01182">
    <property type="entry name" value="eda"/>
    <property type="match status" value="1"/>
</dbReference>
<dbReference type="Pfam" id="PF01081">
    <property type="entry name" value="Aldolase"/>
    <property type="match status" value="1"/>
</dbReference>
<reference evidence="10" key="4">
    <citation type="submission" date="2020-09" db="EMBL/GenBank/DDBJ databases">
        <authorList>
            <person name="Sun Q."/>
            <person name="Zhou Y."/>
        </authorList>
    </citation>
    <scope>NUCLEOTIDE SEQUENCE</scope>
    <source>
        <strain evidence="10">CGMCC 4.7206</strain>
    </source>
</reference>
<dbReference type="AlphaFoldDB" id="A0A917K1H6"/>
<comment type="similarity">
    <text evidence="3">Belongs to the KHG/KDPG aldolase family.</text>
</comment>